<reference evidence="2" key="1">
    <citation type="submission" date="2022-12" db="EMBL/GenBank/DDBJ databases">
        <authorList>
            <person name="Petersen C."/>
        </authorList>
    </citation>
    <scope>NUCLEOTIDE SEQUENCE</scope>
    <source>
        <strain evidence="2">IBT 16125</strain>
    </source>
</reference>
<keyword evidence="1" id="KW-0732">Signal</keyword>
<evidence type="ECO:0000313" key="3">
    <source>
        <dbReference type="Proteomes" id="UP001213681"/>
    </source>
</evidence>
<dbReference type="Proteomes" id="UP001213681">
    <property type="component" value="Unassembled WGS sequence"/>
</dbReference>
<dbReference type="EMBL" id="JAPVEA010000009">
    <property type="protein sequence ID" value="KAJ5432437.1"/>
    <property type="molecule type" value="Genomic_DNA"/>
</dbReference>
<keyword evidence="3" id="KW-1185">Reference proteome</keyword>
<sequence>MRLSTSLIFWGTLHTTWGSSLIDFSAARGDSPSILGIRDLEGARGVTVSSNTAELYIELGTDPSGVAALHCHRIEGYIRAEYHALSGRMEADQTYYIGYQFSLAEIEQSLMIWQLYVSIVYTHGKPGWRWLTQEISKEYEANNAADGGANIPLSLEIQNGVLHFQYQSSYSTPRVPQWSITPKANTTYSVGIVINTGSPGWVELYWQGQQQTFTTSGTTKVQATTFPGRTEPKFGSYRGEVVGIDTYIYRIQIGTTLSDISAAAGLSSSSSSTATTSKIAMTSTTSTSGATSTTTCSWAGHCEGY</sequence>
<reference evidence="2" key="2">
    <citation type="journal article" date="2023" name="IMA Fungus">
        <title>Comparative genomic study of the Penicillium genus elucidates a diverse pangenome and 15 lateral gene transfer events.</title>
        <authorList>
            <person name="Petersen C."/>
            <person name="Sorensen T."/>
            <person name="Nielsen M.R."/>
            <person name="Sondergaard T.E."/>
            <person name="Sorensen J.L."/>
            <person name="Fitzpatrick D.A."/>
            <person name="Frisvad J.C."/>
            <person name="Nielsen K.L."/>
        </authorList>
    </citation>
    <scope>NUCLEOTIDE SEQUENCE</scope>
    <source>
        <strain evidence="2">IBT 16125</strain>
    </source>
</reference>
<evidence type="ECO:0000313" key="2">
    <source>
        <dbReference type="EMBL" id="KAJ5432437.1"/>
    </source>
</evidence>
<dbReference type="AlphaFoldDB" id="A0AAD6FWR6"/>
<dbReference type="GeneID" id="81605218"/>
<comment type="caution">
    <text evidence="2">The sequence shown here is derived from an EMBL/GenBank/DDBJ whole genome shotgun (WGS) entry which is preliminary data.</text>
</comment>
<dbReference type="RefSeq" id="XP_056759729.1">
    <property type="nucleotide sequence ID" value="XM_056914975.1"/>
</dbReference>
<organism evidence="2 3">
    <name type="scientific">Penicillium daleae</name>
    <dbReference type="NCBI Taxonomy" id="63821"/>
    <lineage>
        <taxon>Eukaryota</taxon>
        <taxon>Fungi</taxon>
        <taxon>Dikarya</taxon>
        <taxon>Ascomycota</taxon>
        <taxon>Pezizomycotina</taxon>
        <taxon>Eurotiomycetes</taxon>
        <taxon>Eurotiomycetidae</taxon>
        <taxon>Eurotiales</taxon>
        <taxon>Aspergillaceae</taxon>
        <taxon>Penicillium</taxon>
    </lineage>
</organism>
<accession>A0AAD6FWR6</accession>
<evidence type="ECO:0000256" key="1">
    <source>
        <dbReference type="SAM" id="SignalP"/>
    </source>
</evidence>
<feature type="signal peptide" evidence="1">
    <location>
        <begin position="1"/>
        <end position="18"/>
    </location>
</feature>
<protein>
    <submittedName>
        <fullName evidence="2">Uncharacterized protein</fullName>
    </submittedName>
</protein>
<proteinExistence type="predicted"/>
<gene>
    <name evidence="2" type="ORF">N7458_011593</name>
</gene>
<name>A0AAD6FWR6_9EURO</name>
<feature type="chain" id="PRO_5041968378" evidence="1">
    <location>
        <begin position="19"/>
        <end position="305"/>
    </location>
</feature>